<organism evidence="3 4">
    <name type="scientific">Pontiella agarivorans</name>
    <dbReference type="NCBI Taxonomy" id="3038953"/>
    <lineage>
        <taxon>Bacteria</taxon>
        <taxon>Pseudomonadati</taxon>
        <taxon>Kiritimatiellota</taxon>
        <taxon>Kiritimatiellia</taxon>
        <taxon>Kiritimatiellales</taxon>
        <taxon>Pontiellaceae</taxon>
        <taxon>Pontiella</taxon>
    </lineage>
</organism>
<feature type="transmembrane region" description="Helical" evidence="1">
    <location>
        <begin position="126"/>
        <end position="142"/>
    </location>
</feature>
<comment type="caution">
    <text evidence="3">The sequence shown here is derived from an EMBL/GenBank/DDBJ whole genome shotgun (WGS) entry which is preliminary data.</text>
</comment>
<evidence type="ECO:0000313" key="3">
    <source>
        <dbReference type="EMBL" id="MDZ8117582.1"/>
    </source>
</evidence>
<dbReference type="EMBL" id="JARVCO010000002">
    <property type="protein sequence ID" value="MDZ8117582.1"/>
    <property type="molecule type" value="Genomic_DNA"/>
</dbReference>
<feature type="transmembrane region" description="Helical" evidence="1">
    <location>
        <begin position="95"/>
        <end position="114"/>
    </location>
</feature>
<keyword evidence="1" id="KW-0812">Transmembrane</keyword>
<name>A0ABU5MTQ0_9BACT</name>
<dbReference type="Proteomes" id="UP001290861">
    <property type="component" value="Unassembled WGS sequence"/>
</dbReference>
<dbReference type="SUPFAM" id="SSF54001">
    <property type="entry name" value="Cysteine proteinases"/>
    <property type="match status" value="1"/>
</dbReference>
<evidence type="ECO:0000256" key="1">
    <source>
        <dbReference type="SAM" id="Phobius"/>
    </source>
</evidence>
<reference evidence="3 4" key="1">
    <citation type="journal article" date="2024" name="Appl. Environ. Microbiol.">
        <title>Pontiella agarivorans sp. nov., a novel marine anaerobic bacterium capable of degrading macroalgal polysaccharides and fixing nitrogen.</title>
        <authorList>
            <person name="Liu N."/>
            <person name="Kivenson V."/>
            <person name="Peng X."/>
            <person name="Cui Z."/>
            <person name="Lankiewicz T.S."/>
            <person name="Gosselin K.M."/>
            <person name="English C.J."/>
            <person name="Blair E.M."/>
            <person name="O'Malley M.A."/>
            <person name="Valentine D.L."/>
        </authorList>
    </citation>
    <scope>NUCLEOTIDE SEQUENCE [LARGE SCALE GENOMIC DNA]</scope>
    <source>
        <strain evidence="3 4">NLcol2</strain>
    </source>
</reference>
<keyword evidence="1" id="KW-0472">Membrane</keyword>
<keyword evidence="4" id="KW-1185">Reference proteome</keyword>
<sequence length="371" mass="42153">MTLDKKASPFFRMTDQKQSKKRSRIREVRPLTTDERASFFILALYLFAFFVSAFIYWDSLMLKLAGVFTLFGGGFLFYAALFISKGHDDDKESKHPLRSYLLSFFLMLLMLFLFRFVGGLIDDSQIALFTLYGGTLICLVIFRKALIQVVSLAALSSFIFVTAYNREMILSGELKFKDAIHQCGQALFRIGPIQDVANMLIAGNYVNYLNKVDYRDEQINILATREVIGSRDDELEKTKALLSFVSNEIYYVSDPNDGVEYAKDPIQTIIAGGGDCEDQTLVLCSLLESVGLKTYIAFTAYHVFALVQFDMKYPELKVEPYVYIDGHPCYALDPADPGAQIGYSAASRLRIERVFDVRKKNMVSFELLPQR</sequence>
<dbReference type="Gene3D" id="3.10.620.30">
    <property type="match status" value="1"/>
</dbReference>
<feature type="transmembrane region" description="Helical" evidence="1">
    <location>
        <begin position="37"/>
        <end position="57"/>
    </location>
</feature>
<keyword evidence="1" id="KW-1133">Transmembrane helix</keyword>
<dbReference type="Pfam" id="PF01841">
    <property type="entry name" value="Transglut_core"/>
    <property type="match status" value="1"/>
</dbReference>
<evidence type="ECO:0000259" key="2">
    <source>
        <dbReference type="Pfam" id="PF01841"/>
    </source>
</evidence>
<accession>A0ABU5MTQ0</accession>
<dbReference type="InterPro" id="IPR038765">
    <property type="entry name" value="Papain-like_cys_pep_sf"/>
</dbReference>
<dbReference type="InterPro" id="IPR002931">
    <property type="entry name" value="Transglutaminase-like"/>
</dbReference>
<feature type="domain" description="Transglutaminase-like" evidence="2">
    <location>
        <begin position="224"/>
        <end position="298"/>
    </location>
</feature>
<evidence type="ECO:0000313" key="4">
    <source>
        <dbReference type="Proteomes" id="UP001290861"/>
    </source>
</evidence>
<protein>
    <submittedName>
        <fullName evidence="3">Transglutaminase domain-containing protein</fullName>
    </submittedName>
</protein>
<feature type="transmembrane region" description="Helical" evidence="1">
    <location>
        <begin position="148"/>
        <end position="165"/>
    </location>
</feature>
<proteinExistence type="predicted"/>
<feature type="transmembrane region" description="Helical" evidence="1">
    <location>
        <begin position="64"/>
        <end position="83"/>
    </location>
</feature>
<gene>
    <name evidence="3" type="ORF">P9H32_03005</name>
</gene>